<dbReference type="AlphaFoldDB" id="A0A3A9AZ09"/>
<dbReference type="EMBL" id="RAYQ01000004">
    <property type="protein sequence ID" value="RKI92783.1"/>
    <property type="molecule type" value="Genomic_DNA"/>
</dbReference>
<evidence type="ECO:0000259" key="1">
    <source>
        <dbReference type="PROSITE" id="PS51782"/>
    </source>
</evidence>
<organism evidence="2 3">
    <name type="scientific">Parablautia intestinalis</name>
    <dbReference type="NCBI Taxonomy" id="2320100"/>
    <lineage>
        <taxon>Bacteria</taxon>
        <taxon>Bacillati</taxon>
        <taxon>Bacillota</taxon>
        <taxon>Clostridia</taxon>
        <taxon>Lachnospirales</taxon>
        <taxon>Lachnospiraceae</taxon>
        <taxon>Parablautia</taxon>
    </lineage>
</organism>
<protein>
    <submittedName>
        <fullName evidence="2">LysM peptidoglycan-binding domain-containing protein</fullName>
    </submittedName>
</protein>
<dbReference type="OrthoDB" id="9815473at2"/>
<dbReference type="SMART" id="SM00257">
    <property type="entry name" value="LysM"/>
    <property type="match status" value="1"/>
</dbReference>
<comment type="caution">
    <text evidence="2">The sequence shown here is derived from an EMBL/GenBank/DDBJ whole genome shotgun (WGS) entry which is preliminary data.</text>
</comment>
<name>A0A3A9AZ09_9FIRM</name>
<dbReference type="CDD" id="cd00118">
    <property type="entry name" value="LysM"/>
    <property type="match status" value="1"/>
</dbReference>
<dbReference type="InterPro" id="IPR036779">
    <property type="entry name" value="LysM_dom_sf"/>
</dbReference>
<dbReference type="RefSeq" id="WP_120467612.1">
    <property type="nucleotide sequence ID" value="NZ_RAYQ01000004.1"/>
</dbReference>
<dbReference type="Proteomes" id="UP000280696">
    <property type="component" value="Unassembled WGS sequence"/>
</dbReference>
<accession>A0A3A9AZ09</accession>
<dbReference type="InterPro" id="IPR018392">
    <property type="entry name" value="LysM"/>
</dbReference>
<evidence type="ECO:0000313" key="3">
    <source>
        <dbReference type="Proteomes" id="UP000280696"/>
    </source>
</evidence>
<dbReference type="PROSITE" id="PS51782">
    <property type="entry name" value="LYSM"/>
    <property type="match status" value="1"/>
</dbReference>
<feature type="domain" description="LysM" evidence="1">
    <location>
        <begin position="57"/>
        <end position="106"/>
    </location>
</feature>
<dbReference type="Gene3D" id="3.10.350.10">
    <property type="entry name" value="LysM domain"/>
    <property type="match status" value="1"/>
</dbReference>
<proteinExistence type="predicted"/>
<gene>
    <name evidence="2" type="ORF">D7V94_05515</name>
</gene>
<reference evidence="2 3" key="1">
    <citation type="submission" date="2018-09" db="EMBL/GenBank/DDBJ databases">
        <title>Murine metabolic-syndrome-specific gut microbial biobank.</title>
        <authorList>
            <person name="Liu C."/>
        </authorList>
    </citation>
    <scope>NUCLEOTIDE SEQUENCE [LARGE SCALE GENOMIC DNA]</scope>
    <source>
        <strain evidence="2 3">0.1xD8-82</strain>
    </source>
</reference>
<sequence>MEFRILKKILICLCGMALFSVLLPEIAVWANEREYPVSYKKNPDSEESYMVLEEAAEDYTVLPGDSLWKISRSLWGEGRLYRKLVDANRELFINPSLIYPGMKLKTARTCYIERTEAKYGGVQMGEFSMDMPYGWTVGYMDAGKAWANFVMRGDGVVACLIRDKEKNTSKTVNGWEKCIQKITNYADKNYGAQVSDFCFEHYKMRNQGDGTGEICLYSFLWHISPDYPSLVCRVCVGMKLTDHIQAEFVGFAFDYDIQGCVRYITSSFEEHFDTGNFEHFTVNDSNMSISPMEKWEMTGMFNPFPFIDEYFNSKLEKVSDMDENEGNKGK</sequence>
<dbReference type="Pfam" id="PF01476">
    <property type="entry name" value="LysM"/>
    <property type="match status" value="1"/>
</dbReference>
<keyword evidence="3" id="KW-1185">Reference proteome</keyword>
<evidence type="ECO:0000313" key="2">
    <source>
        <dbReference type="EMBL" id="RKI92783.1"/>
    </source>
</evidence>